<dbReference type="CDD" id="cd19941">
    <property type="entry name" value="TIL"/>
    <property type="match status" value="1"/>
</dbReference>
<dbReference type="PROSITE" id="PS00022">
    <property type="entry name" value="EGF_1"/>
    <property type="match status" value="1"/>
</dbReference>
<reference evidence="6 7" key="1">
    <citation type="submission" date="2024-11" db="EMBL/GenBank/DDBJ databases">
        <title>Adaptive evolution of stress response genes in parasites aligns with host niche diversity.</title>
        <authorList>
            <person name="Hahn C."/>
            <person name="Resl P."/>
        </authorList>
    </citation>
    <scope>NUCLEOTIDE SEQUENCE [LARGE SCALE GENOMIC DNA]</scope>
    <source>
        <strain evidence="6">EGGRZ-B1_66</strain>
        <tissue evidence="6">Body</tissue>
    </source>
</reference>
<dbReference type="SUPFAM" id="SSF57567">
    <property type="entry name" value="Serine protease inhibitors"/>
    <property type="match status" value="1"/>
</dbReference>
<dbReference type="PROSITE" id="PS01186">
    <property type="entry name" value="EGF_2"/>
    <property type="match status" value="1"/>
</dbReference>
<evidence type="ECO:0000256" key="1">
    <source>
        <dbReference type="ARBA" id="ARBA00023157"/>
    </source>
</evidence>
<evidence type="ECO:0000313" key="6">
    <source>
        <dbReference type="EMBL" id="KAL3318285.1"/>
    </source>
</evidence>
<accession>A0ABD2QFH6</accession>
<name>A0ABD2QFH6_9PLAT</name>
<feature type="domain" description="EGF-like" evidence="4">
    <location>
        <begin position="81"/>
        <end position="116"/>
    </location>
</feature>
<dbReference type="Gene3D" id="2.10.25.10">
    <property type="entry name" value="Laminin"/>
    <property type="match status" value="2"/>
</dbReference>
<evidence type="ECO:0000256" key="3">
    <source>
        <dbReference type="PROSITE-ProRule" id="PRU00076"/>
    </source>
</evidence>
<organism evidence="6 7">
    <name type="scientific">Cichlidogyrus casuarinus</name>
    <dbReference type="NCBI Taxonomy" id="1844966"/>
    <lineage>
        <taxon>Eukaryota</taxon>
        <taxon>Metazoa</taxon>
        <taxon>Spiralia</taxon>
        <taxon>Lophotrochozoa</taxon>
        <taxon>Platyhelminthes</taxon>
        <taxon>Monogenea</taxon>
        <taxon>Monopisthocotylea</taxon>
        <taxon>Dactylogyridea</taxon>
        <taxon>Ancyrocephalidae</taxon>
        <taxon>Cichlidogyrus</taxon>
    </lineage>
</organism>
<comment type="caution">
    <text evidence="6">The sequence shown here is derived from an EMBL/GenBank/DDBJ whole genome shotgun (WGS) entry which is preliminary data.</text>
</comment>
<keyword evidence="7" id="KW-1185">Reference proteome</keyword>
<feature type="domain" description="VWFD" evidence="5">
    <location>
        <begin position="473"/>
        <end position="680"/>
    </location>
</feature>
<dbReference type="InterPro" id="IPR002919">
    <property type="entry name" value="TIL_dom"/>
</dbReference>
<dbReference type="Pfam" id="PF00094">
    <property type="entry name" value="VWD"/>
    <property type="match status" value="2"/>
</dbReference>
<evidence type="ECO:0000259" key="4">
    <source>
        <dbReference type="PROSITE" id="PS50026"/>
    </source>
</evidence>
<evidence type="ECO:0008006" key="8">
    <source>
        <dbReference type="Google" id="ProtNLM"/>
    </source>
</evidence>
<comment type="caution">
    <text evidence="3">Lacks conserved residue(s) required for the propagation of feature annotation.</text>
</comment>
<evidence type="ECO:0000256" key="2">
    <source>
        <dbReference type="ARBA" id="ARBA00023180"/>
    </source>
</evidence>
<feature type="disulfide bond" evidence="3">
    <location>
        <begin position="106"/>
        <end position="115"/>
    </location>
</feature>
<dbReference type="InterPro" id="IPR036084">
    <property type="entry name" value="Ser_inhib-like_sf"/>
</dbReference>
<dbReference type="PANTHER" id="PTHR11339">
    <property type="entry name" value="EXTRACELLULAR MATRIX GLYCOPROTEIN RELATED"/>
    <property type="match status" value="1"/>
</dbReference>
<dbReference type="Proteomes" id="UP001626550">
    <property type="component" value="Unassembled WGS sequence"/>
</dbReference>
<keyword evidence="2" id="KW-0325">Glycoprotein</keyword>
<feature type="domain" description="VWFD" evidence="5">
    <location>
        <begin position="190"/>
        <end position="381"/>
    </location>
</feature>
<dbReference type="PROSITE" id="PS51233">
    <property type="entry name" value="VWFD"/>
    <property type="match status" value="2"/>
</dbReference>
<dbReference type="InterPro" id="IPR000742">
    <property type="entry name" value="EGF"/>
</dbReference>
<gene>
    <name evidence="6" type="ORF">Ciccas_003046</name>
</gene>
<evidence type="ECO:0000259" key="5">
    <source>
        <dbReference type="PROSITE" id="PS51233"/>
    </source>
</evidence>
<dbReference type="PROSITE" id="PS50026">
    <property type="entry name" value="EGF_3"/>
    <property type="match status" value="1"/>
</dbReference>
<dbReference type="AlphaFoldDB" id="A0ABD2QFH6"/>
<evidence type="ECO:0000313" key="7">
    <source>
        <dbReference type="Proteomes" id="UP001626550"/>
    </source>
</evidence>
<sequence length="791" mass="85970">MVTQSLKGYKVVLAKVPILADLTAKIGKSISAEVALKQSLTNYIMNGEDSSTAICEFYKDNFETEEACCSGYTGIECTTRKLPICFEDAGGCSNGGRCAYPDVCECQEGFGGASCDELEEELKRDLSQKYCYLQDHCHGTKKDSFDLNLTSYDSCCQDSTGSWGSGNGVCLPCHVVTEAIIFQVHDLRKSTCAAYCNDQYRTFDGLSYTFPGDCTYTLASSKSQKLADGRVTSSWSIRISPRNCDKPSACRRDLLMEFGDKKIRFGEFGLFLTPQGESNWTSIDLPKVCGDVVTIPGSGIHVTARDGYVRFNCEGGALKIKSDGISVFLTQQGLTKLEGLCGNANGDFQDDLAQQSNAIGFGNWWKDDQCKSTSAQTASCPNGSRWSDCESSCIPTCANLYQVASKECTQEIQPRCTCPHGMVEHEGACILSTECPCRYQGKMYPAGSKIGVDCNTCTCRSASWTCTQLKCPAICHMFGPRVETFDGAGLEFLPGSCSYNLVEARLDLATNQPVTARFANLSIEVSLNKMVAMSNGLYPDNAGADMRLLAHVPKTLTFHSLDGHSIIQLQGNGLGKVVVMAQDKDITEHLPYHSDDGYFTVSRSTSMYHTVQVGGFLNAMFNGDQEIFIKLDPAMTGDLAGLCGKYDGLTENDLTGRHGELVEPAELIAQSYQTGLCAQKPQPIEKSKSQQNIGQEDMCAQALLLSDEFKACLDSQQVDLDDYVSLCRMDRLRAAEMSTDLSQSMCPSLLSAATKCAQAGEQYAVPISAVSNANGLLAACEFHLHSSYFSK</sequence>
<dbReference type="Pfam" id="PF01826">
    <property type="entry name" value="TIL"/>
    <property type="match status" value="1"/>
</dbReference>
<dbReference type="SMART" id="SM00216">
    <property type="entry name" value="VWD"/>
    <property type="match status" value="2"/>
</dbReference>
<keyword evidence="1 3" id="KW-1015">Disulfide bond</keyword>
<dbReference type="EMBL" id="JBJKFK010000262">
    <property type="protein sequence ID" value="KAL3318285.1"/>
    <property type="molecule type" value="Genomic_DNA"/>
</dbReference>
<dbReference type="InterPro" id="IPR001846">
    <property type="entry name" value="VWF_type-D"/>
</dbReference>
<keyword evidence="3" id="KW-0245">EGF-like domain</keyword>
<protein>
    <recommendedName>
        <fullName evidence="8">VWFD domain-containing protein</fullName>
    </recommendedName>
</protein>
<proteinExistence type="predicted"/>
<dbReference type="Pfam" id="PF23244">
    <property type="entry name" value="VWF"/>
    <property type="match status" value="1"/>
</dbReference>
<dbReference type="InterPro" id="IPR050780">
    <property type="entry name" value="Mucin_vWF_Thrombospondin_sf"/>
</dbReference>